<dbReference type="InterPro" id="IPR014710">
    <property type="entry name" value="RmlC-like_jellyroll"/>
</dbReference>
<dbReference type="InterPro" id="IPR018490">
    <property type="entry name" value="cNMP-bd_dom_sf"/>
</dbReference>
<dbReference type="AlphaFoldDB" id="A0A1T5EHP5"/>
<dbReference type="PROSITE" id="PS50042">
    <property type="entry name" value="CNMP_BINDING_3"/>
    <property type="match status" value="1"/>
</dbReference>
<keyword evidence="5" id="KW-0808">Transferase</keyword>
<dbReference type="EMBL" id="FUYQ01000027">
    <property type="protein sequence ID" value="SKB83359.1"/>
    <property type="molecule type" value="Genomic_DNA"/>
</dbReference>
<reference evidence="6" key="1">
    <citation type="submission" date="2017-02" db="EMBL/GenBank/DDBJ databases">
        <authorList>
            <person name="Varghese N."/>
            <person name="Submissions S."/>
        </authorList>
    </citation>
    <scope>NUCLEOTIDE SEQUENCE [LARGE SCALE GENOMIC DNA]</scope>
    <source>
        <strain evidence="6">DSM 24967</strain>
    </source>
</reference>
<keyword evidence="2" id="KW-0238">DNA-binding</keyword>
<protein>
    <submittedName>
        <fullName evidence="5">cAMP-binding domain of CRP or a regulatory subunit of cAMP-dependent protein kinases</fullName>
    </submittedName>
</protein>
<evidence type="ECO:0000313" key="6">
    <source>
        <dbReference type="Proteomes" id="UP000190852"/>
    </source>
</evidence>
<dbReference type="GO" id="GO:0003677">
    <property type="term" value="F:DNA binding"/>
    <property type="evidence" value="ECO:0007669"/>
    <property type="project" value="UniProtKB-KW"/>
</dbReference>
<accession>A0A1T5EHP5</accession>
<keyword evidence="5" id="KW-0418">Kinase</keyword>
<dbReference type="GO" id="GO:0006355">
    <property type="term" value="P:regulation of DNA-templated transcription"/>
    <property type="evidence" value="ECO:0007669"/>
    <property type="project" value="InterPro"/>
</dbReference>
<dbReference type="InterPro" id="IPR012318">
    <property type="entry name" value="HTH_CRP"/>
</dbReference>
<name>A0A1T5EHP5_9BACT</name>
<proteinExistence type="predicted"/>
<evidence type="ECO:0000313" key="5">
    <source>
        <dbReference type="EMBL" id="SKB83359.1"/>
    </source>
</evidence>
<evidence type="ECO:0000256" key="2">
    <source>
        <dbReference type="ARBA" id="ARBA00023125"/>
    </source>
</evidence>
<evidence type="ECO:0000256" key="3">
    <source>
        <dbReference type="ARBA" id="ARBA00023163"/>
    </source>
</evidence>
<dbReference type="InterPro" id="IPR000595">
    <property type="entry name" value="cNMP-bd_dom"/>
</dbReference>
<sequence length="233" mass="26871">MLNMEQTDFTEKYEALLFQIPLFRDLPLNIKHLLVDKLDFTVYAIKKNDIVARQHTHCKRLMVLLEGRLRVDSMDASDNEVLIEYIIAPRAFATPYLFKLDTTLPATFKAMEDGVLLTATNESVFRLMSEIPDLLKSFLGVAGNCTKCTDLRLKALSYKNIRSRFVAYLFEYKAENSSVVKIEHNQVELADYLCVTRPALTREINKMMKERLISMKGKTVELLQIAELKRVIL</sequence>
<dbReference type="Proteomes" id="UP000190852">
    <property type="component" value="Unassembled WGS sequence"/>
</dbReference>
<dbReference type="SUPFAM" id="SSF46785">
    <property type="entry name" value="Winged helix' DNA-binding domain"/>
    <property type="match status" value="1"/>
</dbReference>
<dbReference type="Pfam" id="PF13545">
    <property type="entry name" value="HTH_Crp_2"/>
    <property type="match status" value="1"/>
</dbReference>
<organism evidence="5 6">
    <name type="scientific">Parabacteroides chartae</name>
    <dbReference type="NCBI Taxonomy" id="1037355"/>
    <lineage>
        <taxon>Bacteria</taxon>
        <taxon>Pseudomonadati</taxon>
        <taxon>Bacteroidota</taxon>
        <taxon>Bacteroidia</taxon>
        <taxon>Bacteroidales</taxon>
        <taxon>Tannerellaceae</taxon>
        <taxon>Parabacteroides</taxon>
    </lineage>
</organism>
<evidence type="ECO:0000256" key="1">
    <source>
        <dbReference type="ARBA" id="ARBA00023015"/>
    </source>
</evidence>
<dbReference type="CDD" id="cd00038">
    <property type="entry name" value="CAP_ED"/>
    <property type="match status" value="1"/>
</dbReference>
<evidence type="ECO:0000259" key="4">
    <source>
        <dbReference type="PROSITE" id="PS50042"/>
    </source>
</evidence>
<gene>
    <name evidence="5" type="ORF">SAMN05660349_02964</name>
</gene>
<keyword evidence="6" id="KW-1185">Reference proteome</keyword>
<dbReference type="Gene3D" id="2.60.120.10">
    <property type="entry name" value="Jelly Rolls"/>
    <property type="match status" value="1"/>
</dbReference>
<keyword evidence="3" id="KW-0804">Transcription</keyword>
<dbReference type="GO" id="GO:0016301">
    <property type="term" value="F:kinase activity"/>
    <property type="evidence" value="ECO:0007669"/>
    <property type="project" value="UniProtKB-KW"/>
</dbReference>
<keyword evidence="1" id="KW-0805">Transcription regulation</keyword>
<feature type="domain" description="Cyclic nucleotide-binding" evidence="4">
    <location>
        <begin position="22"/>
        <end position="136"/>
    </location>
</feature>
<dbReference type="Pfam" id="PF00027">
    <property type="entry name" value="cNMP_binding"/>
    <property type="match status" value="1"/>
</dbReference>
<dbReference type="SUPFAM" id="SSF51206">
    <property type="entry name" value="cAMP-binding domain-like"/>
    <property type="match status" value="1"/>
</dbReference>
<dbReference type="InterPro" id="IPR036390">
    <property type="entry name" value="WH_DNA-bd_sf"/>
</dbReference>